<dbReference type="PANTHER" id="PTHR43449">
    <property type="entry name" value="NUCLEOTIDYLTRANSFERASE"/>
    <property type="match status" value="1"/>
</dbReference>
<feature type="domain" description="Polymerase beta nucleotidyltransferase" evidence="1">
    <location>
        <begin position="18"/>
        <end position="104"/>
    </location>
</feature>
<gene>
    <name evidence="2" type="ORF">EVJ46_03240</name>
</gene>
<evidence type="ECO:0000313" key="3">
    <source>
        <dbReference type="Proteomes" id="UP000316562"/>
    </source>
</evidence>
<dbReference type="InterPro" id="IPR041633">
    <property type="entry name" value="Polbeta"/>
</dbReference>
<dbReference type="EMBL" id="SGBC01000001">
    <property type="protein sequence ID" value="RZD17261.1"/>
    <property type="molecule type" value="Genomic_DNA"/>
</dbReference>
<dbReference type="InterPro" id="IPR043519">
    <property type="entry name" value="NT_sf"/>
</dbReference>
<dbReference type="Proteomes" id="UP000316562">
    <property type="component" value="Unassembled WGS sequence"/>
</dbReference>
<dbReference type="PANTHER" id="PTHR43449:SF1">
    <property type="entry name" value="POLYMERASE BETA NUCLEOTIDYLTRANSFERASE DOMAIN-CONTAINING PROTEIN"/>
    <property type="match status" value="1"/>
</dbReference>
<sequence>MVKTKDKKLIIELINKYINELKKRKIDIVSAYLFGSYAKGKPTEWSDIDVAVITKNIVGDDNFDFKFLLMKIARDIDYNIEPHPYLRDEFNESNPTAAEIMRTGEKVI</sequence>
<dbReference type="Gene3D" id="3.30.460.10">
    <property type="entry name" value="Beta Polymerase, domain 2"/>
    <property type="match status" value="1"/>
</dbReference>
<accession>A0A519BJ13</accession>
<dbReference type="Pfam" id="PF18765">
    <property type="entry name" value="Polbeta"/>
    <property type="match status" value="1"/>
</dbReference>
<dbReference type="AlphaFoldDB" id="A0A519BJ13"/>
<name>A0A519BJ13_ACIG2</name>
<keyword evidence="2" id="KW-0808">Transferase</keyword>
<comment type="caution">
    <text evidence="2">The sequence shown here is derived from an EMBL/GenBank/DDBJ whole genome shotgun (WGS) entry which is preliminary data.</text>
</comment>
<protein>
    <submittedName>
        <fullName evidence="2">Nucleotidyltransferase domain-containing protein</fullName>
    </submittedName>
</protein>
<dbReference type="GO" id="GO:0016740">
    <property type="term" value="F:transferase activity"/>
    <property type="evidence" value="ECO:0007669"/>
    <property type="project" value="UniProtKB-KW"/>
</dbReference>
<reference evidence="2 3" key="1">
    <citation type="journal article" date="2019" name="ISME J.">
        <title>Insights into ecological role of a new deltaproteobacterial order Candidatus Acidulodesulfobacterales by metagenomics and metatranscriptomics.</title>
        <authorList>
            <person name="Tan S."/>
            <person name="Liu J."/>
            <person name="Fang Y."/>
            <person name="Hedlund B.P."/>
            <person name="Lian Z.H."/>
            <person name="Huang L.Y."/>
            <person name="Li J.T."/>
            <person name="Huang L.N."/>
            <person name="Li W.J."/>
            <person name="Jiang H.C."/>
            <person name="Dong H.L."/>
            <person name="Shu W.S."/>
        </authorList>
    </citation>
    <scope>NUCLEOTIDE SEQUENCE [LARGE SCALE GENOMIC DNA]</scope>
    <source>
        <strain evidence="2">AP2</strain>
    </source>
</reference>
<evidence type="ECO:0000259" key="1">
    <source>
        <dbReference type="Pfam" id="PF18765"/>
    </source>
</evidence>
<evidence type="ECO:0000313" key="2">
    <source>
        <dbReference type="EMBL" id="RZD17261.1"/>
    </source>
</evidence>
<proteinExistence type="predicted"/>
<dbReference type="CDD" id="cd05403">
    <property type="entry name" value="NT_KNTase_like"/>
    <property type="match status" value="1"/>
</dbReference>
<organism evidence="2 3">
    <name type="scientific">Acididesulfobacter guangdongensis</name>
    <dbReference type="NCBI Taxonomy" id="2597225"/>
    <lineage>
        <taxon>Bacteria</taxon>
        <taxon>Deltaproteobacteria</taxon>
        <taxon>Candidatus Acidulodesulfobacterales</taxon>
        <taxon>Candidatus Acididesulfobacter</taxon>
    </lineage>
</organism>
<dbReference type="SUPFAM" id="SSF81301">
    <property type="entry name" value="Nucleotidyltransferase"/>
    <property type="match status" value="1"/>
</dbReference>